<sequence length="253" mass="28915">MSPKKRLPVGRRATAAHVKEIRRIIRKNREAIAAHSKWLRALSASSNWNDHRSYDEITGLWRNAKIGIINRLIRRGKNNRGKLHIWEDGPGRGYFGGILKEELDVVGIRTHLVATTLDAKSIDPYEKKLFDEVHAGKSELFVPRKPFDFIFSTIGSVNYMHSSLRKQHILKMAYSLAHGGQMFVSFYHRPLAQENERRKAVVGSLLQKPPKKSMHTTEEMAAIEKAFAKRGFTAKFHYLDPEASIVGLHVVRK</sequence>
<accession>A0A7T9DKE5</accession>
<evidence type="ECO:0000313" key="1">
    <source>
        <dbReference type="EMBL" id="QQR92942.1"/>
    </source>
</evidence>
<protein>
    <recommendedName>
        <fullName evidence="2">Class I SAM-dependent methyltransferase</fullName>
    </recommendedName>
</protein>
<organism evidence="1">
    <name type="scientific">Candidatus Iainarchaeum sp</name>
    <dbReference type="NCBI Taxonomy" id="3101447"/>
    <lineage>
        <taxon>Archaea</taxon>
        <taxon>Candidatus Iainarchaeota</taxon>
        <taxon>Candidatus Iainarchaeia</taxon>
        <taxon>Candidatus Iainarchaeales</taxon>
        <taxon>Candidatus Iainarchaeaceae</taxon>
        <taxon>Candidatus Iainarchaeum</taxon>
    </lineage>
</organism>
<evidence type="ECO:0008006" key="2">
    <source>
        <dbReference type="Google" id="ProtNLM"/>
    </source>
</evidence>
<dbReference type="SUPFAM" id="SSF53335">
    <property type="entry name" value="S-adenosyl-L-methionine-dependent methyltransferases"/>
    <property type="match status" value="1"/>
</dbReference>
<dbReference type="InterPro" id="IPR029063">
    <property type="entry name" value="SAM-dependent_MTases_sf"/>
</dbReference>
<dbReference type="EMBL" id="CP064981">
    <property type="protein sequence ID" value="QQR92942.1"/>
    <property type="molecule type" value="Genomic_DNA"/>
</dbReference>
<gene>
    <name evidence="1" type="ORF">IPJ89_01705</name>
</gene>
<dbReference type="Proteomes" id="UP000596004">
    <property type="component" value="Chromosome"/>
</dbReference>
<dbReference type="AlphaFoldDB" id="A0A7T9DKE5"/>
<name>A0A7T9DKE5_9ARCH</name>
<dbReference type="Gene3D" id="3.40.50.150">
    <property type="entry name" value="Vaccinia Virus protein VP39"/>
    <property type="match status" value="1"/>
</dbReference>
<reference evidence="1" key="1">
    <citation type="submission" date="2020-11" db="EMBL/GenBank/DDBJ databases">
        <title>Connecting structure to function with the recovery of over 1000 high-quality activated sludge metagenome-assembled genomes encoding full-length rRNA genes using long-read sequencing.</title>
        <authorList>
            <person name="Singleton C.M."/>
            <person name="Petriglieri F."/>
            <person name="Kristensen J.M."/>
            <person name="Kirkegaard R.H."/>
            <person name="Michaelsen T.Y."/>
            <person name="Andersen M.H."/>
            <person name="Karst S.M."/>
            <person name="Dueholm M.S."/>
            <person name="Nielsen P.H."/>
            <person name="Albertsen M."/>
        </authorList>
    </citation>
    <scope>NUCLEOTIDE SEQUENCE</scope>
    <source>
        <strain evidence="1">Fred_18-Q3-R57-64_BAT3C.431</strain>
    </source>
</reference>
<proteinExistence type="predicted"/>